<comment type="subcellular location">
    <subcellularLocation>
        <location evidence="1 7">Cell membrane</location>
        <topology evidence="1 7">Multi-pass membrane protein</topology>
    </subcellularLocation>
</comment>
<dbReference type="Pfam" id="PF00528">
    <property type="entry name" value="BPD_transp_1"/>
    <property type="match status" value="1"/>
</dbReference>
<evidence type="ECO:0000259" key="8">
    <source>
        <dbReference type="PROSITE" id="PS50928"/>
    </source>
</evidence>
<keyword evidence="6 7" id="KW-0472">Membrane</keyword>
<evidence type="ECO:0000256" key="2">
    <source>
        <dbReference type="ARBA" id="ARBA00022448"/>
    </source>
</evidence>
<dbReference type="Proteomes" id="UP000198661">
    <property type="component" value="Unassembled WGS sequence"/>
</dbReference>
<keyword evidence="5 7" id="KW-1133">Transmembrane helix</keyword>
<feature type="transmembrane region" description="Helical" evidence="7">
    <location>
        <begin position="236"/>
        <end position="258"/>
    </location>
</feature>
<keyword evidence="4 7" id="KW-0812">Transmembrane</keyword>
<evidence type="ECO:0000256" key="6">
    <source>
        <dbReference type="ARBA" id="ARBA00023136"/>
    </source>
</evidence>
<dbReference type="AlphaFoldDB" id="A0A1I2SS71"/>
<dbReference type="PANTHER" id="PTHR43744">
    <property type="entry name" value="ABC TRANSPORTER PERMEASE PROTEIN MG189-RELATED-RELATED"/>
    <property type="match status" value="1"/>
</dbReference>
<feature type="transmembrane region" description="Helical" evidence="7">
    <location>
        <begin position="134"/>
        <end position="158"/>
    </location>
</feature>
<gene>
    <name evidence="9" type="ORF">SAMN04488025_1475</name>
</gene>
<name>A0A1I2SS71_9BACL</name>
<dbReference type="GO" id="GO:0055085">
    <property type="term" value="P:transmembrane transport"/>
    <property type="evidence" value="ECO:0007669"/>
    <property type="project" value="InterPro"/>
</dbReference>
<organism evidence="9 10">
    <name type="scientific">Planifilum fulgidum</name>
    <dbReference type="NCBI Taxonomy" id="201973"/>
    <lineage>
        <taxon>Bacteria</taxon>
        <taxon>Bacillati</taxon>
        <taxon>Bacillota</taxon>
        <taxon>Bacilli</taxon>
        <taxon>Bacillales</taxon>
        <taxon>Thermoactinomycetaceae</taxon>
        <taxon>Planifilum</taxon>
    </lineage>
</organism>
<evidence type="ECO:0000256" key="1">
    <source>
        <dbReference type="ARBA" id="ARBA00004651"/>
    </source>
</evidence>
<dbReference type="Gene3D" id="1.10.3720.10">
    <property type="entry name" value="MetI-like"/>
    <property type="match status" value="1"/>
</dbReference>
<dbReference type="GO" id="GO:0005886">
    <property type="term" value="C:plasma membrane"/>
    <property type="evidence" value="ECO:0007669"/>
    <property type="project" value="UniProtKB-SubCell"/>
</dbReference>
<keyword evidence="3" id="KW-1003">Cell membrane</keyword>
<evidence type="ECO:0000313" key="10">
    <source>
        <dbReference type="Proteomes" id="UP000198661"/>
    </source>
</evidence>
<accession>A0A1I2SS71</accession>
<reference evidence="9 10" key="1">
    <citation type="submission" date="2016-10" db="EMBL/GenBank/DDBJ databases">
        <authorList>
            <person name="de Groot N.N."/>
        </authorList>
    </citation>
    <scope>NUCLEOTIDE SEQUENCE [LARGE SCALE GENOMIC DNA]</scope>
    <source>
        <strain evidence="9 10">DSM 44945</strain>
    </source>
</reference>
<protein>
    <submittedName>
        <fullName evidence="9">Carbohydrate ABC transporter membrane protein 2, CUT1 family (TC 3.A.1.1.-)</fullName>
    </submittedName>
</protein>
<dbReference type="CDD" id="cd06261">
    <property type="entry name" value="TM_PBP2"/>
    <property type="match status" value="1"/>
</dbReference>
<feature type="transmembrane region" description="Helical" evidence="7">
    <location>
        <begin position="9"/>
        <end position="30"/>
    </location>
</feature>
<feature type="transmembrane region" description="Helical" evidence="7">
    <location>
        <begin position="104"/>
        <end position="128"/>
    </location>
</feature>
<proteinExistence type="inferred from homology"/>
<feature type="transmembrane region" description="Helical" evidence="7">
    <location>
        <begin position="68"/>
        <end position="92"/>
    </location>
</feature>
<comment type="similarity">
    <text evidence="7">Belongs to the binding-protein-dependent transport system permease family.</text>
</comment>
<feature type="transmembrane region" description="Helical" evidence="7">
    <location>
        <begin position="179"/>
        <end position="201"/>
    </location>
</feature>
<dbReference type="SUPFAM" id="SSF161098">
    <property type="entry name" value="MetI-like"/>
    <property type="match status" value="1"/>
</dbReference>
<sequence>MKRIFVRPLFYVIVIGYAIVTIGPFLWSVFTSFKMTPDINTLWVPLERLTFENYENIVLSDEYPFARWFFNSLLVAAIVTTGNVVFNSMAGYALARIPFPGRKALFLTILAVMMVPGQVILVPMYILLSNLGWINTYAGLTIPFLTQSFGIFLMRQFFLSIPRELEEAGFLDGLSRWGVFWRIAMPLARPAIATQIIFMFLGNWNSFMWPNLLTSSEEMYTLPVGLNSLYGEYDAFWNHVLAGAMFMTVPVIIVFLIFQRHFIKGLATTGLK</sequence>
<dbReference type="STRING" id="201973.SAMN04488025_1475"/>
<keyword evidence="2 7" id="KW-0813">Transport</keyword>
<dbReference type="PANTHER" id="PTHR43744:SF12">
    <property type="entry name" value="ABC TRANSPORTER PERMEASE PROTEIN MG189-RELATED"/>
    <property type="match status" value="1"/>
</dbReference>
<evidence type="ECO:0000256" key="5">
    <source>
        <dbReference type="ARBA" id="ARBA00022989"/>
    </source>
</evidence>
<dbReference type="RefSeq" id="WP_092041587.1">
    <property type="nucleotide sequence ID" value="NZ_FOOK01000047.1"/>
</dbReference>
<feature type="domain" description="ABC transmembrane type-1" evidence="8">
    <location>
        <begin position="69"/>
        <end position="258"/>
    </location>
</feature>
<keyword evidence="10" id="KW-1185">Reference proteome</keyword>
<evidence type="ECO:0000256" key="3">
    <source>
        <dbReference type="ARBA" id="ARBA00022475"/>
    </source>
</evidence>
<dbReference type="PROSITE" id="PS50928">
    <property type="entry name" value="ABC_TM1"/>
    <property type="match status" value="1"/>
</dbReference>
<evidence type="ECO:0000256" key="7">
    <source>
        <dbReference type="RuleBase" id="RU363032"/>
    </source>
</evidence>
<dbReference type="EMBL" id="FOOK01000047">
    <property type="protein sequence ID" value="SFG55550.1"/>
    <property type="molecule type" value="Genomic_DNA"/>
</dbReference>
<evidence type="ECO:0000313" key="9">
    <source>
        <dbReference type="EMBL" id="SFG55550.1"/>
    </source>
</evidence>
<dbReference type="InterPro" id="IPR000515">
    <property type="entry name" value="MetI-like"/>
</dbReference>
<dbReference type="InterPro" id="IPR035906">
    <property type="entry name" value="MetI-like_sf"/>
</dbReference>
<evidence type="ECO:0000256" key="4">
    <source>
        <dbReference type="ARBA" id="ARBA00022692"/>
    </source>
</evidence>
<dbReference type="OrthoDB" id="9771544at2"/>